<feature type="domain" description="Amidohydrolase-related" evidence="2">
    <location>
        <begin position="68"/>
        <end position="342"/>
    </location>
</feature>
<gene>
    <name evidence="3" type="ORF">SAMN06265222_11560</name>
</gene>
<sequence length="356" mass="39501">MMLMRNESSPLDQTEMIRASNRRVWVMSVIVILIGFGLTAHCDLVQADELAQAGASSEVVDASDLDIIDCHTHFYDPSRPEGVPWPDKDSALYRTVLPRHFRDQQQYRPVTGTIIVEASSRLEDNAWLLNLAEADPFVVGIVGRLEPGSADFAKHLQRFAANPLFRGIRVSVAVIQRLLDRDQLADLTLLADRGLMLDVNGGPQTPAVIAQLAARVPKLRIVLNHIGNVAVTSAPPPEAWQAGIQAAAKHPNVFCKVSALVESAAHHSGQPAPDDLEFYRAYLDVVWNAFGEDRVIYASNWPVSERGASYETLQRLVFEYVSEHGTEATKKFASLNSKRAYRWTERPGRRNGTNDL</sequence>
<dbReference type="PANTHER" id="PTHR43569:SF2">
    <property type="entry name" value="AMIDOHYDROLASE-RELATED DOMAIN-CONTAINING PROTEIN"/>
    <property type="match status" value="1"/>
</dbReference>
<keyword evidence="4" id="KW-1185">Reference proteome</keyword>
<proteinExistence type="inferred from homology"/>
<dbReference type="InterPro" id="IPR032466">
    <property type="entry name" value="Metal_Hydrolase"/>
</dbReference>
<accession>A0ABY1QJC8</accession>
<protein>
    <submittedName>
        <fullName evidence="3">Predicted metal-dependent hydrolase, TIM-barrel fold</fullName>
    </submittedName>
</protein>
<name>A0ABY1QJC8_9BACT</name>
<organism evidence="3 4">
    <name type="scientific">Neorhodopirellula lusitana</name>
    <dbReference type="NCBI Taxonomy" id="445327"/>
    <lineage>
        <taxon>Bacteria</taxon>
        <taxon>Pseudomonadati</taxon>
        <taxon>Planctomycetota</taxon>
        <taxon>Planctomycetia</taxon>
        <taxon>Pirellulales</taxon>
        <taxon>Pirellulaceae</taxon>
        <taxon>Neorhodopirellula</taxon>
    </lineage>
</organism>
<dbReference type="PANTHER" id="PTHR43569">
    <property type="entry name" value="AMIDOHYDROLASE"/>
    <property type="match status" value="1"/>
</dbReference>
<dbReference type="Pfam" id="PF04909">
    <property type="entry name" value="Amidohydro_2"/>
    <property type="match status" value="1"/>
</dbReference>
<evidence type="ECO:0000313" key="4">
    <source>
        <dbReference type="Proteomes" id="UP001158067"/>
    </source>
</evidence>
<dbReference type="EMBL" id="FXUG01000015">
    <property type="protein sequence ID" value="SMP72337.1"/>
    <property type="molecule type" value="Genomic_DNA"/>
</dbReference>
<reference evidence="3 4" key="1">
    <citation type="submission" date="2017-05" db="EMBL/GenBank/DDBJ databases">
        <authorList>
            <person name="Varghese N."/>
            <person name="Submissions S."/>
        </authorList>
    </citation>
    <scope>NUCLEOTIDE SEQUENCE [LARGE SCALE GENOMIC DNA]</scope>
    <source>
        <strain evidence="3 4">DSM 25457</strain>
    </source>
</reference>
<comment type="caution">
    <text evidence="3">The sequence shown here is derived from an EMBL/GenBank/DDBJ whole genome shotgun (WGS) entry which is preliminary data.</text>
</comment>
<dbReference type="Proteomes" id="UP001158067">
    <property type="component" value="Unassembled WGS sequence"/>
</dbReference>
<dbReference type="GO" id="GO:0016787">
    <property type="term" value="F:hydrolase activity"/>
    <property type="evidence" value="ECO:0007669"/>
    <property type="project" value="UniProtKB-KW"/>
</dbReference>
<dbReference type="InterPro" id="IPR006680">
    <property type="entry name" value="Amidohydro-rel"/>
</dbReference>
<evidence type="ECO:0000256" key="1">
    <source>
        <dbReference type="ARBA" id="ARBA00038310"/>
    </source>
</evidence>
<keyword evidence="3" id="KW-0378">Hydrolase</keyword>
<dbReference type="InterPro" id="IPR052350">
    <property type="entry name" value="Metallo-dep_Lactonases"/>
</dbReference>
<comment type="similarity">
    <text evidence="1">Belongs to the metallo-dependent hydrolases superfamily.</text>
</comment>
<evidence type="ECO:0000313" key="3">
    <source>
        <dbReference type="EMBL" id="SMP72337.1"/>
    </source>
</evidence>
<dbReference type="Gene3D" id="3.20.20.140">
    <property type="entry name" value="Metal-dependent hydrolases"/>
    <property type="match status" value="1"/>
</dbReference>
<dbReference type="SUPFAM" id="SSF51556">
    <property type="entry name" value="Metallo-dependent hydrolases"/>
    <property type="match status" value="1"/>
</dbReference>
<evidence type="ECO:0000259" key="2">
    <source>
        <dbReference type="Pfam" id="PF04909"/>
    </source>
</evidence>